<dbReference type="EMBL" id="JACBZR010000003">
    <property type="protein sequence ID" value="NYI81334.1"/>
    <property type="molecule type" value="Genomic_DNA"/>
</dbReference>
<reference evidence="1 6" key="1">
    <citation type="submission" date="2020-07" db="EMBL/GenBank/DDBJ databases">
        <title>Sequencing the genomes of 1000 actinobacteria strains.</title>
        <authorList>
            <person name="Klenk H.-P."/>
        </authorList>
    </citation>
    <scope>NUCLEOTIDE SEQUENCE [LARGE SCALE GENOMIC DNA]</scope>
    <source>
        <strain evidence="1 6">DSM 26487</strain>
    </source>
</reference>
<organism evidence="1 6">
    <name type="scientific">Nocardioides panzhihuensis</name>
    <dbReference type="NCBI Taxonomy" id="860243"/>
    <lineage>
        <taxon>Bacteria</taxon>
        <taxon>Bacillati</taxon>
        <taxon>Actinomycetota</taxon>
        <taxon>Actinomycetes</taxon>
        <taxon>Propionibacteriales</taxon>
        <taxon>Nocardioidaceae</taxon>
        <taxon>Nocardioides</taxon>
    </lineage>
</organism>
<dbReference type="AlphaFoldDB" id="A0A7Z0DSL7"/>
<keyword evidence="6" id="KW-1185">Reference proteome</keyword>
<dbReference type="EMBL" id="JACBZR010000003">
    <property type="protein sequence ID" value="NYI81353.1"/>
    <property type="molecule type" value="Genomic_DNA"/>
</dbReference>
<evidence type="ECO:0000313" key="3">
    <source>
        <dbReference type="EMBL" id="NYI81316.1"/>
    </source>
</evidence>
<evidence type="ECO:0000313" key="5">
    <source>
        <dbReference type="EMBL" id="NYI81353.1"/>
    </source>
</evidence>
<dbReference type="Proteomes" id="UP000564496">
    <property type="component" value="Unassembled WGS sequence"/>
</dbReference>
<evidence type="ECO:0000313" key="4">
    <source>
        <dbReference type="EMBL" id="NYI81334.1"/>
    </source>
</evidence>
<dbReference type="EMBL" id="JACBZR010000001">
    <property type="protein sequence ID" value="NYI80888.1"/>
    <property type="molecule type" value="Genomic_DNA"/>
</dbReference>
<dbReference type="RefSeq" id="WP_179661032.1">
    <property type="nucleotide sequence ID" value="NZ_JACBZR010000001.1"/>
</dbReference>
<dbReference type="EMBL" id="JACBZR010000003">
    <property type="protein sequence ID" value="NYI81316.1"/>
    <property type="molecule type" value="Genomic_DNA"/>
</dbReference>
<dbReference type="EMBL" id="JACBZR010000003">
    <property type="protein sequence ID" value="NYI81279.1"/>
    <property type="molecule type" value="Genomic_DNA"/>
</dbReference>
<sequence>MKINKAAARADFKKQAAKFRREAEMAEKGAARFREQGKPAAAKTCEDLAKVYLKQADMAENYKFPKWVK</sequence>
<evidence type="ECO:0000313" key="6">
    <source>
        <dbReference type="Proteomes" id="UP000564496"/>
    </source>
</evidence>
<name>A0A7Z0DSL7_9ACTN</name>
<gene>
    <name evidence="1" type="ORF">BJ988_005536</name>
    <name evidence="2" type="ORF">BJ988_005987</name>
    <name evidence="3" type="ORF">BJ988_006024</name>
    <name evidence="4" type="ORF">BJ988_006042</name>
    <name evidence="5" type="ORF">BJ988_006061</name>
</gene>
<comment type="caution">
    <text evidence="1">The sequence shown here is derived from an EMBL/GenBank/DDBJ whole genome shotgun (WGS) entry which is preliminary data.</text>
</comment>
<accession>A0A7Z0DSL7</accession>
<protein>
    <submittedName>
        <fullName evidence="1">Uncharacterized protein</fullName>
    </submittedName>
</protein>
<evidence type="ECO:0000313" key="2">
    <source>
        <dbReference type="EMBL" id="NYI81279.1"/>
    </source>
</evidence>
<proteinExistence type="predicted"/>
<evidence type="ECO:0000313" key="1">
    <source>
        <dbReference type="EMBL" id="NYI80888.1"/>
    </source>
</evidence>